<evidence type="ECO:0000313" key="2">
    <source>
        <dbReference type="EMBL" id="WWC71081.1"/>
    </source>
</evidence>
<sequence length="260" mass="29580">MSAPSKEPYTEDFATELTDNSDFAGVHFVLKSASPPLTSHHVFSNSIVSWQQPFPAPAFYLKWLSYGSPLYITSVRTSSGSKISISRQELSRAWVIGLNALRFHADLLEVVEDLAEGGANEERTKQAEIILHHGREWYGCYLELDWALSKLHQLETSGQPPQSWLIAENYDLHDLISTSQSGIDDRSSRSRKAISDLFIYAASHLLQLHEQGYSRQLIELGDSVGFEPDELQYCYVPNLGLPHKQNRNEFHNEFPHWNFD</sequence>
<dbReference type="EMBL" id="KV700115">
    <property type="protein sequence ID" value="OCF51858.1"/>
    <property type="molecule type" value="Genomic_DNA"/>
</dbReference>
<dbReference type="OrthoDB" id="10637298at2759"/>
<keyword evidence="3" id="KW-1185">Reference proteome</keyword>
<dbReference type="AlphaFoldDB" id="A0A1B9I8F7"/>
<dbReference type="GeneID" id="30170943"/>
<dbReference type="KEGG" id="kpin:30170943"/>
<reference evidence="2" key="2">
    <citation type="submission" date="2013-07" db="EMBL/GenBank/DDBJ databases">
        <authorList>
            <consortium name="The Broad Institute Genome Sequencing Platform"/>
            <person name="Cuomo C."/>
            <person name="Litvintseva A."/>
            <person name="Chen Y."/>
            <person name="Heitman J."/>
            <person name="Sun S."/>
            <person name="Springer D."/>
            <person name="Dromer F."/>
            <person name="Young S.K."/>
            <person name="Zeng Q."/>
            <person name="Gargeya S."/>
            <person name="Fitzgerald M."/>
            <person name="Abouelleil A."/>
            <person name="Alvarado L."/>
            <person name="Berlin A.M."/>
            <person name="Chapman S.B."/>
            <person name="Dewar J."/>
            <person name="Goldberg J."/>
            <person name="Griggs A."/>
            <person name="Gujja S."/>
            <person name="Hansen M."/>
            <person name="Howarth C."/>
            <person name="Imamovic A."/>
            <person name="Larimer J."/>
            <person name="McCowan C."/>
            <person name="Murphy C."/>
            <person name="Pearson M."/>
            <person name="Priest M."/>
            <person name="Roberts A."/>
            <person name="Saif S."/>
            <person name="Shea T."/>
            <person name="Sykes S."/>
            <person name="Wortman J."/>
            <person name="Nusbaum C."/>
            <person name="Birren B."/>
        </authorList>
    </citation>
    <scope>NUCLEOTIDE SEQUENCE</scope>
    <source>
        <strain evidence="2">CBS 10737</strain>
    </source>
</reference>
<reference evidence="2" key="4">
    <citation type="submission" date="2024-02" db="EMBL/GenBank/DDBJ databases">
        <title>Comparative genomics of Cryptococcus and Kwoniella reveals pathogenesis evolution and contrasting modes of karyotype evolution via chromosome fusion or intercentromeric recombination.</title>
        <authorList>
            <person name="Coelho M.A."/>
            <person name="David-Palma M."/>
            <person name="Shea T."/>
            <person name="Bowers K."/>
            <person name="McGinley-Smith S."/>
            <person name="Mohammad A.W."/>
            <person name="Gnirke A."/>
            <person name="Yurkov A.M."/>
            <person name="Nowrousian M."/>
            <person name="Sun S."/>
            <person name="Cuomo C.A."/>
            <person name="Heitman J."/>
        </authorList>
    </citation>
    <scope>NUCLEOTIDE SEQUENCE</scope>
    <source>
        <strain evidence="2">CBS 10737</strain>
    </source>
</reference>
<evidence type="ECO:0000313" key="1">
    <source>
        <dbReference type="EMBL" id="OCF51858.1"/>
    </source>
</evidence>
<dbReference type="Proteomes" id="UP000094020">
    <property type="component" value="Chromosome 6"/>
</dbReference>
<protein>
    <submittedName>
        <fullName evidence="1">Uncharacterized protein</fullName>
    </submittedName>
</protein>
<evidence type="ECO:0000313" key="3">
    <source>
        <dbReference type="Proteomes" id="UP000094020"/>
    </source>
</evidence>
<name>A0A1B9I8F7_9TREE</name>
<gene>
    <name evidence="1" type="ORF">I206_02574</name>
    <name evidence="2" type="ORF">I206_105034</name>
</gene>
<reference evidence="1" key="1">
    <citation type="submission" date="2013-07" db="EMBL/GenBank/DDBJ databases">
        <title>The Genome Sequence of Cryptococcus pinus CBS10737.</title>
        <authorList>
            <consortium name="The Broad Institute Genome Sequencing Platform"/>
            <person name="Cuomo C."/>
            <person name="Litvintseva A."/>
            <person name="Chen Y."/>
            <person name="Heitman J."/>
            <person name="Sun S."/>
            <person name="Springer D."/>
            <person name="Dromer F."/>
            <person name="Young S.K."/>
            <person name="Zeng Q."/>
            <person name="Gargeya S."/>
            <person name="Fitzgerald M."/>
            <person name="Abouelleil A."/>
            <person name="Alvarado L."/>
            <person name="Berlin A.M."/>
            <person name="Chapman S.B."/>
            <person name="Dewar J."/>
            <person name="Goldberg J."/>
            <person name="Griggs A."/>
            <person name="Gujja S."/>
            <person name="Hansen M."/>
            <person name="Howarth C."/>
            <person name="Imamovic A."/>
            <person name="Larimer J."/>
            <person name="McCowan C."/>
            <person name="Murphy C."/>
            <person name="Pearson M."/>
            <person name="Priest M."/>
            <person name="Roberts A."/>
            <person name="Saif S."/>
            <person name="Shea T."/>
            <person name="Sykes S."/>
            <person name="Wortman J."/>
            <person name="Nusbaum C."/>
            <person name="Birren B."/>
        </authorList>
    </citation>
    <scope>NUCLEOTIDE SEQUENCE [LARGE SCALE GENOMIC DNA]</scope>
    <source>
        <strain evidence="1">CBS 10737</strain>
    </source>
</reference>
<dbReference type="EMBL" id="CP144524">
    <property type="protein sequence ID" value="WWC71081.1"/>
    <property type="molecule type" value="Genomic_DNA"/>
</dbReference>
<proteinExistence type="predicted"/>
<reference evidence="1" key="3">
    <citation type="submission" date="2016-07" db="EMBL/GenBank/DDBJ databases">
        <title>Evolution of pathogenesis and genome organization in the Tremellales.</title>
        <authorList>
            <person name="Cuomo C."/>
            <person name="Litvintseva A."/>
            <person name="Heitman J."/>
            <person name="Chen Y."/>
            <person name="Sun S."/>
            <person name="Springer D."/>
            <person name="Dromer F."/>
            <person name="Young S."/>
            <person name="Zeng Q."/>
            <person name="Chapman S."/>
            <person name="Gujja S."/>
            <person name="Saif S."/>
            <person name="Birren B."/>
        </authorList>
    </citation>
    <scope>NUCLEOTIDE SEQUENCE</scope>
    <source>
        <strain evidence="1">CBS 10737</strain>
    </source>
</reference>
<dbReference type="RefSeq" id="XP_019013077.1">
    <property type="nucleotide sequence ID" value="XM_019154337.1"/>
</dbReference>
<organism evidence="1">
    <name type="scientific">Kwoniella pini CBS 10737</name>
    <dbReference type="NCBI Taxonomy" id="1296096"/>
    <lineage>
        <taxon>Eukaryota</taxon>
        <taxon>Fungi</taxon>
        <taxon>Dikarya</taxon>
        <taxon>Basidiomycota</taxon>
        <taxon>Agaricomycotina</taxon>
        <taxon>Tremellomycetes</taxon>
        <taxon>Tremellales</taxon>
        <taxon>Cryptococcaceae</taxon>
        <taxon>Kwoniella</taxon>
    </lineage>
</organism>
<accession>A0A1B9I8F7</accession>